<feature type="domain" description="DUF7448" evidence="2">
    <location>
        <begin position="11"/>
        <end position="135"/>
    </location>
</feature>
<reference evidence="3 4" key="1">
    <citation type="submission" date="2018-06" db="EMBL/GenBank/DDBJ databases">
        <authorList>
            <consortium name="Pathogen Informatics"/>
            <person name="Doyle S."/>
        </authorList>
    </citation>
    <scope>NUCLEOTIDE SEQUENCE [LARGE SCALE GENOMIC DNA]</scope>
    <source>
        <strain evidence="3 4">NCTC12722</strain>
    </source>
</reference>
<feature type="region of interest" description="Disordered" evidence="1">
    <location>
        <begin position="73"/>
        <end position="92"/>
    </location>
</feature>
<dbReference type="InterPro" id="IPR055871">
    <property type="entry name" value="DUF7448"/>
</dbReference>
<sequence length="140" mass="15586">MASWDNPQFSSLIGKTMKDVRQIGDDRIVFECDDGKEYALFHVQDCCESVIISDICGDLADLVGTPILLAEEVSSSDDPPDVAAKKAAERAAKPDDYYWDAESQTWTFYKLRTIKGSVDIRWHGSSNGYYSESVTFAEVA</sequence>
<gene>
    <name evidence="3" type="ORF">NCTC12722_03292</name>
</gene>
<evidence type="ECO:0000259" key="2">
    <source>
        <dbReference type="Pfam" id="PF24240"/>
    </source>
</evidence>
<evidence type="ECO:0000313" key="3">
    <source>
        <dbReference type="EMBL" id="SUU86071.1"/>
    </source>
</evidence>
<dbReference type="AlphaFoldDB" id="A0A380WAU8"/>
<dbReference type="Pfam" id="PF24240">
    <property type="entry name" value="DUF7448"/>
    <property type="match status" value="1"/>
</dbReference>
<dbReference type="RefSeq" id="WP_002716895.1">
    <property type="nucleotide sequence ID" value="NZ_UFSI01000001.1"/>
</dbReference>
<name>A0A380WAU8_AFIFE</name>
<evidence type="ECO:0000313" key="4">
    <source>
        <dbReference type="Proteomes" id="UP000254343"/>
    </source>
</evidence>
<dbReference type="OrthoDB" id="9256077at2"/>
<dbReference type="Proteomes" id="UP000254343">
    <property type="component" value="Unassembled WGS sequence"/>
</dbReference>
<protein>
    <recommendedName>
        <fullName evidence="2">DUF7448 domain-containing protein</fullName>
    </recommendedName>
</protein>
<accession>A0A380WAU8</accession>
<dbReference type="EMBL" id="UIGB01000001">
    <property type="protein sequence ID" value="SUU86071.1"/>
    <property type="molecule type" value="Genomic_DNA"/>
</dbReference>
<proteinExistence type="predicted"/>
<feature type="compositionally biased region" description="Basic and acidic residues" evidence="1">
    <location>
        <begin position="83"/>
        <end position="92"/>
    </location>
</feature>
<evidence type="ECO:0000256" key="1">
    <source>
        <dbReference type="SAM" id="MobiDB-lite"/>
    </source>
</evidence>
<organism evidence="3 4">
    <name type="scientific">Afipia felis</name>
    <name type="common">Cat scratch disease bacillus</name>
    <dbReference type="NCBI Taxonomy" id="1035"/>
    <lineage>
        <taxon>Bacteria</taxon>
        <taxon>Pseudomonadati</taxon>
        <taxon>Pseudomonadota</taxon>
        <taxon>Alphaproteobacteria</taxon>
        <taxon>Hyphomicrobiales</taxon>
        <taxon>Nitrobacteraceae</taxon>
        <taxon>Afipia</taxon>
    </lineage>
</organism>